<comment type="caution">
    <text evidence="1">The sequence shown here is derived from an EMBL/GenBank/DDBJ whole genome shotgun (WGS) entry which is preliminary data.</text>
</comment>
<protein>
    <submittedName>
        <fullName evidence="1">Uncharacterized protein</fullName>
    </submittedName>
</protein>
<organism evidence="1 2">
    <name type="scientific">Gillisia mitskevichiae</name>
    <dbReference type="NCBI Taxonomy" id="270921"/>
    <lineage>
        <taxon>Bacteria</taxon>
        <taxon>Pseudomonadati</taxon>
        <taxon>Bacteroidota</taxon>
        <taxon>Flavobacteriia</taxon>
        <taxon>Flavobacteriales</taxon>
        <taxon>Flavobacteriaceae</taxon>
        <taxon>Gillisia</taxon>
    </lineage>
</organism>
<dbReference type="EMBL" id="RBLG01000008">
    <property type="protein sequence ID" value="RKS42553.1"/>
    <property type="molecule type" value="Genomic_DNA"/>
</dbReference>
<evidence type="ECO:0000313" key="2">
    <source>
        <dbReference type="Proteomes" id="UP000276282"/>
    </source>
</evidence>
<evidence type="ECO:0000313" key="1">
    <source>
        <dbReference type="EMBL" id="RKS42553.1"/>
    </source>
</evidence>
<dbReference type="Proteomes" id="UP000276282">
    <property type="component" value="Unassembled WGS sequence"/>
</dbReference>
<dbReference type="OrthoDB" id="1425474at2"/>
<gene>
    <name evidence="1" type="ORF">BC962_3220</name>
</gene>
<reference evidence="1 2" key="1">
    <citation type="submission" date="2018-10" db="EMBL/GenBank/DDBJ databases">
        <title>Genomic Encyclopedia of Archaeal and Bacterial Type Strains, Phase II (KMG-II): from individual species to whole genera.</title>
        <authorList>
            <person name="Goeker M."/>
        </authorList>
    </citation>
    <scope>NUCLEOTIDE SEQUENCE [LARGE SCALE GENOMIC DNA]</scope>
    <source>
        <strain evidence="1 2">DSM 19839</strain>
    </source>
</reference>
<keyword evidence="2" id="KW-1185">Reference proteome</keyword>
<accession>A0A495NWV6</accession>
<proteinExistence type="predicted"/>
<dbReference type="RefSeq" id="WP_147405667.1">
    <property type="nucleotide sequence ID" value="NZ_RBLG01000008.1"/>
</dbReference>
<sequence>MMKSVRLIILVLINFVFSLQIFSQNKIELGTYLSEDKLTVINILPKNEVSYSRYNDISPFSENSTFYPKNQFCGTRLYEILESGFGKYNLKNNNLSIEFDQNVKFLDSVNIQTSVKTSKNEQIEFKFRIHSYPESEDENLINGVQINSSDNQVQLNSGLENEITLNLVKGNDDETYIIDDSYELTLNTDKSLIVDLYFNLYKKIITGKLKSKDIEMST</sequence>
<name>A0A495NWV6_9FLAO</name>
<dbReference type="AlphaFoldDB" id="A0A495NWV6"/>